<dbReference type="Proteomes" id="UP001241747">
    <property type="component" value="Unassembled WGS sequence"/>
</dbReference>
<evidence type="ECO:0000256" key="8">
    <source>
        <dbReference type="ARBA" id="ARBA00022842"/>
    </source>
</evidence>
<keyword evidence="12" id="KW-1185">Reference proteome</keyword>
<dbReference type="PANTHER" id="PTHR43434:SF1">
    <property type="entry name" value="PHOSPHOGLYCOLATE PHOSPHATASE"/>
    <property type="match status" value="1"/>
</dbReference>
<comment type="cofactor">
    <cofactor evidence="2 10">
        <name>Mg(2+)</name>
        <dbReference type="ChEBI" id="CHEBI:18420"/>
    </cofactor>
</comment>
<dbReference type="InterPro" id="IPR037512">
    <property type="entry name" value="PGPase_prok"/>
</dbReference>
<keyword evidence="6 10" id="KW-0479">Metal-binding</keyword>
<protein>
    <recommendedName>
        <fullName evidence="5 10">Phosphoglycolate phosphatase</fullName>
        <shortName evidence="10">PGP</shortName>
        <shortName evidence="10">PGPase</shortName>
        <ecNumber evidence="5 10">3.1.3.18</ecNumber>
    </recommendedName>
</protein>
<comment type="similarity">
    <text evidence="4 10">Belongs to the HAD-like hydrolase superfamily. CbbY/CbbZ/Gph/YieH family.</text>
</comment>
<feature type="binding site" evidence="10">
    <location>
        <position position="7"/>
    </location>
    <ligand>
        <name>Mg(2+)</name>
        <dbReference type="ChEBI" id="CHEBI:18420"/>
    </ligand>
</feature>
<keyword evidence="9 10" id="KW-0119">Carbohydrate metabolism</keyword>
<dbReference type="PANTHER" id="PTHR43434">
    <property type="entry name" value="PHOSPHOGLYCOLATE PHOSPHATASE"/>
    <property type="match status" value="1"/>
</dbReference>
<dbReference type="SFLD" id="SFLDG01129">
    <property type="entry name" value="C1.5:_HAD__Beta-PGM__Phosphata"/>
    <property type="match status" value="1"/>
</dbReference>
<comment type="pathway">
    <text evidence="3 10">Organic acid metabolism; glycolate biosynthesis; glycolate from 2-phosphoglycolate: step 1/1.</text>
</comment>
<accession>A0ABU0LG57</accession>
<evidence type="ECO:0000256" key="10">
    <source>
        <dbReference type="HAMAP-Rule" id="MF_00495"/>
    </source>
</evidence>
<evidence type="ECO:0000256" key="1">
    <source>
        <dbReference type="ARBA" id="ARBA00000830"/>
    </source>
</evidence>
<dbReference type="Gene3D" id="3.40.50.1000">
    <property type="entry name" value="HAD superfamily/HAD-like"/>
    <property type="match status" value="1"/>
</dbReference>
<evidence type="ECO:0000256" key="7">
    <source>
        <dbReference type="ARBA" id="ARBA00022801"/>
    </source>
</evidence>
<comment type="function">
    <text evidence="10">Specifically catalyzes the dephosphorylation of 2-phosphoglycolate. Is involved in the dissimilation of the intracellular 2-phosphoglycolate formed during the DNA repair of 3'-phosphoglycolate ends, a major class of DNA lesions induced by oxidative stress.</text>
</comment>
<dbReference type="EC" id="3.1.3.18" evidence="5 10"/>
<dbReference type="GO" id="GO:0008967">
    <property type="term" value="F:phosphoglycolate phosphatase activity"/>
    <property type="evidence" value="ECO:0007669"/>
    <property type="project" value="UniProtKB-EC"/>
</dbReference>
<dbReference type="InterPro" id="IPR041492">
    <property type="entry name" value="HAD_2"/>
</dbReference>
<organism evidence="11 12">
    <name type="scientific">Xanthobacter agilis</name>
    <dbReference type="NCBI Taxonomy" id="47492"/>
    <lineage>
        <taxon>Bacteria</taxon>
        <taxon>Pseudomonadati</taxon>
        <taxon>Pseudomonadota</taxon>
        <taxon>Alphaproteobacteria</taxon>
        <taxon>Hyphomicrobiales</taxon>
        <taxon>Xanthobacteraceae</taxon>
        <taxon>Xanthobacter</taxon>
    </lineage>
</organism>
<dbReference type="SFLD" id="SFLDG01135">
    <property type="entry name" value="C1.5.6:_HAD__Beta-PGM__Phospha"/>
    <property type="match status" value="1"/>
</dbReference>
<evidence type="ECO:0000256" key="4">
    <source>
        <dbReference type="ARBA" id="ARBA00006171"/>
    </source>
</evidence>
<evidence type="ECO:0000256" key="9">
    <source>
        <dbReference type="ARBA" id="ARBA00023277"/>
    </source>
</evidence>
<reference evidence="11 12" key="1">
    <citation type="submission" date="2023-07" db="EMBL/GenBank/DDBJ databases">
        <title>Genomic Encyclopedia of Type Strains, Phase IV (KMG-IV): sequencing the most valuable type-strain genomes for metagenomic binning, comparative biology and taxonomic classification.</title>
        <authorList>
            <person name="Goeker M."/>
        </authorList>
    </citation>
    <scope>NUCLEOTIDE SEQUENCE [LARGE SCALE GENOMIC DNA]</scope>
    <source>
        <strain evidence="11 12">DSM 3770</strain>
    </source>
</reference>
<dbReference type="HAMAP" id="MF_00495">
    <property type="entry name" value="GPH_hydrolase_bact"/>
    <property type="match status" value="1"/>
</dbReference>
<dbReference type="EMBL" id="JAUSVY010000006">
    <property type="protein sequence ID" value="MDQ0506125.1"/>
    <property type="molecule type" value="Genomic_DNA"/>
</dbReference>
<comment type="catalytic activity">
    <reaction evidence="1 10">
        <text>2-phosphoglycolate + H2O = glycolate + phosphate</text>
        <dbReference type="Rhea" id="RHEA:14369"/>
        <dbReference type="ChEBI" id="CHEBI:15377"/>
        <dbReference type="ChEBI" id="CHEBI:29805"/>
        <dbReference type="ChEBI" id="CHEBI:43474"/>
        <dbReference type="ChEBI" id="CHEBI:58033"/>
        <dbReference type="EC" id="3.1.3.18"/>
    </reaction>
</comment>
<dbReference type="InterPro" id="IPR023198">
    <property type="entry name" value="PGP-like_dom2"/>
</dbReference>
<dbReference type="NCBIfam" id="TIGR01449">
    <property type="entry name" value="PGP_bact"/>
    <property type="match status" value="1"/>
</dbReference>
<evidence type="ECO:0000256" key="5">
    <source>
        <dbReference type="ARBA" id="ARBA00013078"/>
    </source>
</evidence>
<dbReference type="SUPFAM" id="SSF56784">
    <property type="entry name" value="HAD-like"/>
    <property type="match status" value="1"/>
</dbReference>
<dbReference type="InterPro" id="IPR050155">
    <property type="entry name" value="HAD-like_hydrolase_sf"/>
</dbReference>
<dbReference type="InterPro" id="IPR006439">
    <property type="entry name" value="HAD-SF_hydro_IA"/>
</dbReference>
<evidence type="ECO:0000313" key="11">
    <source>
        <dbReference type="EMBL" id="MDQ0506125.1"/>
    </source>
</evidence>
<sequence length="224" mass="23382">MPVIAFDLDGTLVDTAPDLLNALDATLARHALPPVDRANARNMIGGGAKMLIQRALTSANVPFSEAELGELNQQFVAYYAAHIADESRPFPGLLPALDRLADTGARLCVCTNKLERLARSLLDALDLTGRFTVVTGGDTYAKPKPDPLPLSATIAAAGGALASAIMVGDSITDVRAARATGVPVIAVSFGYTETPPAELGADALIHHYDDLSRAVLALLPRSAT</sequence>
<dbReference type="SFLD" id="SFLDS00003">
    <property type="entry name" value="Haloacid_Dehalogenase"/>
    <property type="match status" value="1"/>
</dbReference>
<feature type="active site" description="Nucleophile" evidence="10">
    <location>
        <position position="7"/>
    </location>
</feature>
<evidence type="ECO:0000256" key="3">
    <source>
        <dbReference type="ARBA" id="ARBA00004818"/>
    </source>
</evidence>
<dbReference type="RefSeq" id="WP_237343792.1">
    <property type="nucleotide sequence ID" value="NZ_JABWGX010000001.1"/>
</dbReference>
<gene>
    <name evidence="11" type="ORF">QOZ94_002929</name>
</gene>
<evidence type="ECO:0000256" key="6">
    <source>
        <dbReference type="ARBA" id="ARBA00022723"/>
    </source>
</evidence>
<feature type="binding site" evidence="10">
    <location>
        <position position="9"/>
    </location>
    <ligand>
        <name>Mg(2+)</name>
        <dbReference type="ChEBI" id="CHEBI:18420"/>
    </ligand>
</feature>
<dbReference type="NCBIfam" id="TIGR01549">
    <property type="entry name" value="HAD-SF-IA-v1"/>
    <property type="match status" value="1"/>
</dbReference>
<keyword evidence="8 10" id="KW-0460">Magnesium</keyword>
<proteinExistence type="inferred from homology"/>
<feature type="binding site" evidence="10">
    <location>
        <position position="169"/>
    </location>
    <ligand>
        <name>Mg(2+)</name>
        <dbReference type="ChEBI" id="CHEBI:18420"/>
    </ligand>
</feature>
<evidence type="ECO:0000256" key="2">
    <source>
        <dbReference type="ARBA" id="ARBA00001946"/>
    </source>
</evidence>
<dbReference type="InterPro" id="IPR036412">
    <property type="entry name" value="HAD-like_sf"/>
</dbReference>
<dbReference type="InterPro" id="IPR023214">
    <property type="entry name" value="HAD_sf"/>
</dbReference>
<dbReference type="Gene3D" id="1.10.150.240">
    <property type="entry name" value="Putative phosphatase, domain 2"/>
    <property type="match status" value="1"/>
</dbReference>
<comment type="caution">
    <text evidence="11">The sequence shown here is derived from an EMBL/GenBank/DDBJ whole genome shotgun (WGS) entry which is preliminary data.</text>
</comment>
<name>A0ABU0LG57_XANAG</name>
<evidence type="ECO:0000313" key="12">
    <source>
        <dbReference type="Proteomes" id="UP001241747"/>
    </source>
</evidence>
<keyword evidence="7 10" id="KW-0378">Hydrolase</keyword>
<dbReference type="Pfam" id="PF13419">
    <property type="entry name" value="HAD_2"/>
    <property type="match status" value="1"/>
</dbReference>